<keyword evidence="3" id="KW-1185">Reference proteome</keyword>
<organism evidence="2 3">
    <name type="scientific">Leptospira ilyithenensis</name>
    <dbReference type="NCBI Taxonomy" id="2484901"/>
    <lineage>
        <taxon>Bacteria</taxon>
        <taxon>Pseudomonadati</taxon>
        <taxon>Spirochaetota</taxon>
        <taxon>Spirochaetia</taxon>
        <taxon>Leptospirales</taxon>
        <taxon>Leptospiraceae</taxon>
        <taxon>Leptospira</taxon>
    </lineage>
</organism>
<proteinExistence type="predicted"/>
<reference evidence="2" key="1">
    <citation type="journal article" date="2019" name="PLoS Negl. Trop. Dis.">
        <title>Revisiting the worldwide diversity of Leptospira species in the environment.</title>
        <authorList>
            <person name="Vincent A.T."/>
            <person name="Schiettekatte O."/>
            <person name="Bourhy P."/>
            <person name="Veyrier F.J."/>
            <person name="Picardeau M."/>
        </authorList>
    </citation>
    <scope>NUCLEOTIDE SEQUENCE [LARGE SCALE GENOMIC DNA]</scope>
    <source>
        <strain evidence="2">201400974</strain>
    </source>
</reference>
<dbReference type="AlphaFoldDB" id="A0A4R9LPB1"/>
<dbReference type="OrthoDB" id="332052at2"/>
<sequence>MKKKESPKEKENETQKESKPCSNCGASNVKLYQFDLCKGCLLDRFKEIKVEFKKLRIAFL</sequence>
<feature type="region of interest" description="Disordered" evidence="1">
    <location>
        <begin position="1"/>
        <end position="21"/>
    </location>
</feature>
<dbReference type="Proteomes" id="UP000298264">
    <property type="component" value="Unassembled WGS sequence"/>
</dbReference>
<dbReference type="RefSeq" id="WP_135764631.1">
    <property type="nucleotide sequence ID" value="NZ_RQHV01000050.1"/>
</dbReference>
<comment type="caution">
    <text evidence="2">The sequence shown here is derived from an EMBL/GenBank/DDBJ whole genome shotgun (WGS) entry which is preliminary data.</text>
</comment>
<accession>A0A4R9LPB1</accession>
<protein>
    <submittedName>
        <fullName evidence="2">Uncharacterized protein</fullName>
    </submittedName>
</protein>
<gene>
    <name evidence="2" type="ORF">EHS11_11905</name>
</gene>
<feature type="compositionally biased region" description="Basic and acidic residues" evidence="1">
    <location>
        <begin position="1"/>
        <end position="19"/>
    </location>
</feature>
<evidence type="ECO:0000313" key="3">
    <source>
        <dbReference type="Proteomes" id="UP000298264"/>
    </source>
</evidence>
<name>A0A4R9LPB1_9LEPT</name>
<evidence type="ECO:0000256" key="1">
    <source>
        <dbReference type="SAM" id="MobiDB-lite"/>
    </source>
</evidence>
<evidence type="ECO:0000313" key="2">
    <source>
        <dbReference type="EMBL" id="TGN09780.1"/>
    </source>
</evidence>
<dbReference type="EMBL" id="RQHV01000050">
    <property type="protein sequence ID" value="TGN09780.1"/>
    <property type="molecule type" value="Genomic_DNA"/>
</dbReference>